<dbReference type="RefSeq" id="WP_344953838.1">
    <property type="nucleotide sequence ID" value="NZ_BAAAZG010000044.1"/>
</dbReference>
<evidence type="ECO:0000313" key="2">
    <source>
        <dbReference type="Proteomes" id="UP001500683"/>
    </source>
</evidence>
<name>A0ABP7WJ59_9ACTN</name>
<dbReference type="EMBL" id="BAAAZG010000044">
    <property type="protein sequence ID" value="GAA4089535.1"/>
    <property type="molecule type" value="Genomic_DNA"/>
</dbReference>
<dbReference type="Proteomes" id="UP001500683">
    <property type="component" value="Unassembled WGS sequence"/>
</dbReference>
<gene>
    <name evidence="1" type="ORF">GCM10022214_57780</name>
</gene>
<evidence type="ECO:0000313" key="1">
    <source>
        <dbReference type="EMBL" id="GAA4089535.1"/>
    </source>
</evidence>
<sequence length="469" mass="52681">MTSWRGACPFFPRLQAGVWARVRRYAVPRWMIEEATERRLAGDWRGACVVANVDTAGIDLARVARERGAAVAEAIEDDLRHLAPDLLRWHLPRDRTLWGDDEITLRSPLVLASYEGALLRVRPARHGSDLHGVVLEVYLGGRQPETPNDWTGVRHLWDVRRVPELLAWCGGDGRAPFFHADGTPLTASELPACDPGPADPVGRTEWITLLHQRGDIAAAFAVAGIETDPQGDPLERAHRFPLAPFRLKQVMSRWNARHFLVEDAIDAFGYHYLAGQDRAGRLALHFEWDEDGGTLGVTKAPPRLHGPHRRLPRVYWERYVDLDLLWAGRITPDELHPLVRSALFPQRPAPDGPVGPPDPGPPPVVRVRCRGEWHELVMVDGVLRPARHHDGEWLREKAMVALGGRSSGCFAVLDAWGKGTVRLPRRLRAYRREVMARARHRDGPGLQRMRELGCDLDVRDSSGRPVVMP</sequence>
<comment type="caution">
    <text evidence="1">The sequence shown here is derived from an EMBL/GenBank/DDBJ whole genome shotgun (WGS) entry which is preliminary data.</text>
</comment>
<reference evidence="2" key="1">
    <citation type="journal article" date="2019" name="Int. J. Syst. Evol. Microbiol.">
        <title>The Global Catalogue of Microorganisms (GCM) 10K type strain sequencing project: providing services to taxonomists for standard genome sequencing and annotation.</title>
        <authorList>
            <consortium name="The Broad Institute Genomics Platform"/>
            <consortium name="The Broad Institute Genome Sequencing Center for Infectious Disease"/>
            <person name="Wu L."/>
            <person name="Ma J."/>
        </authorList>
    </citation>
    <scope>NUCLEOTIDE SEQUENCE [LARGE SCALE GENOMIC DNA]</scope>
    <source>
        <strain evidence="2">JCM 16702</strain>
    </source>
</reference>
<proteinExistence type="predicted"/>
<keyword evidence="2" id="KW-1185">Reference proteome</keyword>
<organism evidence="1 2">
    <name type="scientific">Actinomadura miaoliensis</name>
    <dbReference type="NCBI Taxonomy" id="430685"/>
    <lineage>
        <taxon>Bacteria</taxon>
        <taxon>Bacillati</taxon>
        <taxon>Actinomycetota</taxon>
        <taxon>Actinomycetes</taxon>
        <taxon>Streptosporangiales</taxon>
        <taxon>Thermomonosporaceae</taxon>
        <taxon>Actinomadura</taxon>
    </lineage>
</organism>
<protein>
    <submittedName>
        <fullName evidence="1">Uncharacterized protein</fullName>
    </submittedName>
</protein>
<accession>A0ABP7WJ59</accession>